<dbReference type="OrthoDB" id="444631at2759"/>
<feature type="transmembrane region" description="Helical" evidence="6">
    <location>
        <begin position="307"/>
        <end position="331"/>
    </location>
</feature>
<dbReference type="Pfam" id="PF20684">
    <property type="entry name" value="Fung_rhodopsin"/>
    <property type="match status" value="1"/>
</dbReference>
<feature type="transmembrane region" description="Helical" evidence="6">
    <location>
        <begin position="424"/>
        <end position="446"/>
    </location>
</feature>
<dbReference type="InterPro" id="IPR052337">
    <property type="entry name" value="SAT4-like"/>
</dbReference>
<reference evidence="8 9" key="1">
    <citation type="journal article" date="2014" name="BMC Genomics">
        <title>Comparative genome sequencing reveals chemotype-specific gene clusters in the toxigenic black mold Stachybotrys.</title>
        <authorList>
            <person name="Semeiks J."/>
            <person name="Borek D."/>
            <person name="Otwinowski Z."/>
            <person name="Grishin N.V."/>
        </authorList>
    </citation>
    <scope>NUCLEOTIDE SEQUENCE [LARGE SCALE GENOMIC DNA]</scope>
    <source>
        <strain evidence="9">CBS 109288 / IBT 7711</strain>
    </source>
</reference>
<keyword evidence="9" id="KW-1185">Reference proteome</keyword>
<evidence type="ECO:0000256" key="3">
    <source>
        <dbReference type="ARBA" id="ARBA00022989"/>
    </source>
</evidence>
<evidence type="ECO:0000256" key="6">
    <source>
        <dbReference type="SAM" id="Phobius"/>
    </source>
</evidence>
<feature type="transmembrane region" description="Helical" evidence="6">
    <location>
        <begin position="394"/>
        <end position="412"/>
    </location>
</feature>
<dbReference type="InterPro" id="IPR049326">
    <property type="entry name" value="Rhodopsin_dom_fungi"/>
</dbReference>
<protein>
    <recommendedName>
        <fullName evidence="7">Rhodopsin domain-containing protein</fullName>
    </recommendedName>
</protein>
<gene>
    <name evidence="8" type="ORF">S7711_06549</name>
</gene>
<evidence type="ECO:0000256" key="4">
    <source>
        <dbReference type="ARBA" id="ARBA00023136"/>
    </source>
</evidence>
<feature type="transmembrane region" description="Helical" evidence="6">
    <location>
        <begin position="262"/>
        <end position="287"/>
    </location>
</feature>
<feature type="transmembrane region" description="Helical" evidence="6">
    <location>
        <begin position="343"/>
        <end position="364"/>
    </location>
</feature>
<feature type="transmembrane region" description="Helical" evidence="6">
    <location>
        <begin position="230"/>
        <end position="250"/>
    </location>
</feature>
<evidence type="ECO:0000313" key="9">
    <source>
        <dbReference type="Proteomes" id="UP000028045"/>
    </source>
</evidence>
<evidence type="ECO:0000313" key="8">
    <source>
        <dbReference type="EMBL" id="KEY71797.1"/>
    </source>
</evidence>
<keyword evidence="3 6" id="KW-1133">Transmembrane helix</keyword>
<feature type="transmembrane region" description="Helical" evidence="6">
    <location>
        <begin position="458"/>
        <end position="481"/>
    </location>
</feature>
<dbReference type="GO" id="GO:0016020">
    <property type="term" value="C:membrane"/>
    <property type="evidence" value="ECO:0007669"/>
    <property type="project" value="UniProtKB-SubCell"/>
</dbReference>
<evidence type="ECO:0000259" key="7">
    <source>
        <dbReference type="Pfam" id="PF20684"/>
    </source>
</evidence>
<dbReference type="AlphaFoldDB" id="A0A084B2L8"/>
<evidence type="ECO:0000256" key="5">
    <source>
        <dbReference type="ARBA" id="ARBA00038359"/>
    </source>
</evidence>
<organism evidence="8 9">
    <name type="scientific">Stachybotrys chartarum (strain CBS 109288 / IBT 7711)</name>
    <name type="common">Toxic black mold</name>
    <name type="synonym">Stilbospora chartarum</name>
    <dbReference type="NCBI Taxonomy" id="1280523"/>
    <lineage>
        <taxon>Eukaryota</taxon>
        <taxon>Fungi</taxon>
        <taxon>Dikarya</taxon>
        <taxon>Ascomycota</taxon>
        <taxon>Pezizomycotina</taxon>
        <taxon>Sordariomycetes</taxon>
        <taxon>Hypocreomycetidae</taxon>
        <taxon>Hypocreales</taxon>
        <taxon>Stachybotryaceae</taxon>
        <taxon>Stachybotrys</taxon>
    </lineage>
</organism>
<dbReference type="Proteomes" id="UP000028045">
    <property type="component" value="Unassembled WGS sequence"/>
</dbReference>
<dbReference type="PANTHER" id="PTHR33048">
    <property type="entry name" value="PTH11-LIKE INTEGRAL MEMBRANE PROTEIN (AFU_ORTHOLOGUE AFUA_5G11245)"/>
    <property type="match status" value="1"/>
</dbReference>
<comment type="subcellular location">
    <subcellularLocation>
        <location evidence="1">Membrane</location>
        <topology evidence="1">Multi-pass membrane protein</topology>
    </subcellularLocation>
</comment>
<name>A0A084B2L8_STACB</name>
<evidence type="ECO:0000256" key="2">
    <source>
        <dbReference type="ARBA" id="ARBA00022692"/>
    </source>
</evidence>
<accession>A0A084B2L8</accession>
<keyword evidence="2 6" id="KW-0812">Transmembrane</keyword>
<feature type="domain" description="Rhodopsin" evidence="7">
    <location>
        <begin position="246"/>
        <end position="481"/>
    </location>
</feature>
<dbReference type="HOGENOM" id="CLU_474219_0_0_1"/>
<comment type="similarity">
    <text evidence="5">Belongs to the SAT4 family.</text>
</comment>
<evidence type="ECO:0000256" key="1">
    <source>
        <dbReference type="ARBA" id="ARBA00004141"/>
    </source>
</evidence>
<proteinExistence type="inferred from homology"/>
<sequence>MILRAHPDGTGSEWLPPCDSVACYLCHLAYWTPPCPAGSGVLPHHPPSQIALRSGPHGGRILGRTHHAIPCPVLGRRSGIAVAATMQTMGNEGTCCSRRRSRRHHPFLLAYSPATLGRPAFDVVALSPAPTSRLCTVIELNSALFFRAFASSSAGCSLRDQSSAEDRNQHTFPTLLVARSSFGTNRHRFFSTLFSAAGPDDDEPPSMSAAEMPPNEGFNVYDDHLQGACLTIFFIFTPLTIFATALRFYSSRVATGRNGIEDWLALGALVMFLAWITLSSVALATLNGRDASPLTMTLDEISYAFRMIWAASIFFAPNQFFAKLSILFLYYRLFGVNQTYVRWIKGIGLFTILWSIQGTLVVAFECRPIWKYWTPWYLEGYCINIGAYLAVNESLNSLADFVMAGLAIVMLRQLHTKRYTKWKLGIVFGFGGFAGIIGFIKIGLAFEVNVHNQIQMGLWATLQMAFSIICCCAITYGPLFAKSGILGRYTHNIHLYGTRTRTQVASRADNESRNGYIDLEGAGGSRGRVDTSIGIDKSKASFAEDNSSEHKLVEPNPGFLMKTVRVHQEVEHTYR</sequence>
<dbReference type="PANTHER" id="PTHR33048:SF47">
    <property type="entry name" value="INTEGRAL MEMBRANE PROTEIN-RELATED"/>
    <property type="match status" value="1"/>
</dbReference>
<keyword evidence="4 6" id="KW-0472">Membrane</keyword>
<dbReference type="EMBL" id="KL648196">
    <property type="protein sequence ID" value="KEY71797.1"/>
    <property type="molecule type" value="Genomic_DNA"/>
</dbReference>